<dbReference type="AlphaFoldDB" id="A0AAW0J2L7"/>
<feature type="compositionally biased region" description="Polar residues" evidence="1">
    <location>
        <begin position="81"/>
        <end position="93"/>
    </location>
</feature>
<dbReference type="Proteomes" id="UP001488838">
    <property type="component" value="Unassembled WGS sequence"/>
</dbReference>
<accession>A0AAW0J2L7</accession>
<evidence type="ECO:0000313" key="3">
    <source>
        <dbReference type="Proteomes" id="UP001488838"/>
    </source>
</evidence>
<keyword evidence="3" id="KW-1185">Reference proteome</keyword>
<comment type="caution">
    <text evidence="2">The sequence shown here is derived from an EMBL/GenBank/DDBJ whole genome shotgun (WGS) entry which is preliminary data.</text>
</comment>
<evidence type="ECO:0000313" key="2">
    <source>
        <dbReference type="EMBL" id="KAK7820823.1"/>
    </source>
</evidence>
<feature type="region of interest" description="Disordered" evidence="1">
    <location>
        <begin position="81"/>
        <end position="117"/>
    </location>
</feature>
<reference evidence="2 3" key="1">
    <citation type="journal article" date="2023" name="bioRxiv">
        <title>Conserved and derived expression patterns and positive selection on dental genes reveal complex evolutionary context of ever-growing rodent molars.</title>
        <authorList>
            <person name="Calamari Z.T."/>
            <person name="Song A."/>
            <person name="Cohen E."/>
            <person name="Akter M."/>
            <person name="Roy R.D."/>
            <person name="Hallikas O."/>
            <person name="Christensen M.M."/>
            <person name="Li P."/>
            <person name="Marangoni P."/>
            <person name="Jernvall J."/>
            <person name="Klein O.D."/>
        </authorList>
    </citation>
    <scope>NUCLEOTIDE SEQUENCE [LARGE SCALE GENOMIC DNA]</scope>
    <source>
        <strain evidence="2">V071</strain>
    </source>
</reference>
<organism evidence="2 3">
    <name type="scientific">Myodes glareolus</name>
    <name type="common">Bank vole</name>
    <name type="synonym">Clethrionomys glareolus</name>
    <dbReference type="NCBI Taxonomy" id="447135"/>
    <lineage>
        <taxon>Eukaryota</taxon>
        <taxon>Metazoa</taxon>
        <taxon>Chordata</taxon>
        <taxon>Craniata</taxon>
        <taxon>Vertebrata</taxon>
        <taxon>Euteleostomi</taxon>
        <taxon>Mammalia</taxon>
        <taxon>Eutheria</taxon>
        <taxon>Euarchontoglires</taxon>
        <taxon>Glires</taxon>
        <taxon>Rodentia</taxon>
        <taxon>Myomorpha</taxon>
        <taxon>Muroidea</taxon>
        <taxon>Cricetidae</taxon>
        <taxon>Arvicolinae</taxon>
        <taxon>Myodes</taxon>
    </lineage>
</organism>
<name>A0AAW0J2L7_MYOGA</name>
<protein>
    <submittedName>
        <fullName evidence="2">Uncharacterized protein</fullName>
    </submittedName>
</protein>
<gene>
    <name evidence="2" type="ORF">U0070_024781</name>
</gene>
<proteinExistence type="predicted"/>
<feature type="compositionally biased region" description="Basic and acidic residues" evidence="1">
    <location>
        <begin position="99"/>
        <end position="111"/>
    </location>
</feature>
<sequence length="117" mass="13003">MSDLRLQENWNRAEGEDEFQTPGRAIHPSEPRKEGEATHNEVNSAIYVGLTAYNIDSIGIKAMVKRTAKQTGHTLLEDYQIVNSSQKESQGGASTDVRGNTEKQTEEVEKGAKKKDK</sequence>
<feature type="region of interest" description="Disordered" evidence="1">
    <location>
        <begin position="1"/>
        <end position="39"/>
    </location>
</feature>
<dbReference type="EMBL" id="JBBHLL010000069">
    <property type="protein sequence ID" value="KAK7820823.1"/>
    <property type="molecule type" value="Genomic_DNA"/>
</dbReference>
<evidence type="ECO:0000256" key="1">
    <source>
        <dbReference type="SAM" id="MobiDB-lite"/>
    </source>
</evidence>
<feature type="compositionally biased region" description="Basic and acidic residues" evidence="1">
    <location>
        <begin position="27"/>
        <end position="39"/>
    </location>
</feature>